<gene>
    <name evidence="2" type="ORF">PMAYCL1PPCAC_03867</name>
</gene>
<protein>
    <recommendedName>
        <fullName evidence="4">Secreted protein</fullName>
    </recommendedName>
</protein>
<evidence type="ECO:0000256" key="1">
    <source>
        <dbReference type="SAM" id="SignalP"/>
    </source>
</evidence>
<evidence type="ECO:0000313" key="3">
    <source>
        <dbReference type="Proteomes" id="UP001328107"/>
    </source>
</evidence>
<evidence type="ECO:0008006" key="4">
    <source>
        <dbReference type="Google" id="ProtNLM"/>
    </source>
</evidence>
<name>A0AAN4Z9B7_9BILA</name>
<keyword evidence="3" id="KW-1185">Reference proteome</keyword>
<feature type="chain" id="PRO_5043031806" description="Secreted protein" evidence="1">
    <location>
        <begin position="18"/>
        <end position="79"/>
    </location>
</feature>
<keyword evidence="1" id="KW-0732">Signal</keyword>
<organism evidence="2 3">
    <name type="scientific">Pristionchus mayeri</name>
    <dbReference type="NCBI Taxonomy" id="1317129"/>
    <lineage>
        <taxon>Eukaryota</taxon>
        <taxon>Metazoa</taxon>
        <taxon>Ecdysozoa</taxon>
        <taxon>Nematoda</taxon>
        <taxon>Chromadorea</taxon>
        <taxon>Rhabditida</taxon>
        <taxon>Rhabditina</taxon>
        <taxon>Diplogasteromorpha</taxon>
        <taxon>Diplogasteroidea</taxon>
        <taxon>Neodiplogasteridae</taxon>
        <taxon>Pristionchus</taxon>
    </lineage>
</organism>
<feature type="signal peptide" evidence="1">
    <location>
        <begin position="1"/>
        <end position="17"/>
    </location>
</feature>
<proteinExistence type="predicted"/>
<feature type="non-terminal residue" evidence="2">
    <location>
        <position position="1"/>
    </location>
</feature>
<comment type="caution">
    <text evidence="2">The sequence shown here is derived from an EMBL/GenBank/DDBJ whole genome shotgun (WGS) entry which is preliminary data.</text>
</comment>
<dbReference type="Proteomes" id="UP001328107">
    <property type="component" value="Unassembled WGS sequence"/>
</dbReference>
<accession>A0AAN4Z9B7</accession>
<feature type="non-terminal residue" evidence="2">
    <location>
        <position position="79"/>
    </location>
</feature>
<reference evidence="3" key="1">
    <citation type="submission" date="2022-10" db="EMBL/GenBank/DDBJ databases">
        <title>Genome assembly of Pristionchus species.</title>
        <authorList>
            <person name="Yoshida K."/>
            <person name="Sommer R.J."/>
        </authorList>
    </citation>
    <scope>NUCLEOTIDE SEQUENCE [LARGE SCALE GENOMIC DNA]</scope>
    <source>
        <strain evidence="3">RS5460</strain>
    </source>
</reference>
<dbReference type="AlphaFoldDB" id="A0AAN4Z9B7"/>
<sequence>QCLLVFLLLSIDGSTKASDGEGNPVGRPFDDPFTLKVVMFNYNERRPTPYETVHKERARIGCLMVFCHFENKNECRAEC</sequence>
<dbReference type="EMBL" id="BTRK01000001">
    <property type="protein sequence ID" value="GMR33672.1"/>
    <property type="molecule type" value="Genomic_DNA"/>
</dbReference>
<evidence type="ECO:0000313" key="2">
    <source>
        <dbReference type="EMBL" id="GMR33672.1"/>
    </source>
</evidence>